<protein>
    <recommendedName>
        <fullName evidence="15">UvrABC system protein A</fullName>
    </recommendedName>
    <alternativeName>
        <fullName evidence="16">Excinuclease ABC subunit A</fullName>
    </alternativeName>
</protein>
<dbReference type="PROSITE" id="PS50893">
    <property type="entry name" value="ABC_TRANSPORTER_2"/>
    <property type="match status" value="2"/>
</dbReference>
<keyword evidence="19" id="KW-1185">Reference proteome</keyword>
<dbReference type="Proteomes" id="UP000665020">
    <property type="component" value="Chromosome"/>
</dbReference>
<keyword evidence="6" id="KW-0227">DNA damage</keyword>
<evidence type="ECO:0000256" key="11">
    <source>
        <dbReference type="ARBA" id="ARBA00022881"/>
    </source>
</evidence>
<evidence type="ECO:0000256" key="13">
    <source>
        <dbReference type="ARBA" id="ARBA00023204"/>
    </source>
</evidence>
<evidence type="ECO:0000256" key="7">
    <source>
        <dbReference type="ARBA" id="ARBA00022769"/>
    </source>
</evidence>
<dbReference type="Pfam" id="PF17755">
    <property type="entry name" value="UvrA_DNA-bind"/>
    <property type="match status" value="1"/>
</dbReference>
<dbReference type="Gene3D" id="1.10.8.280">
    <property type="entry name" value="ABC transporter ATPase domain-like"/>
    <property type="match status" value="1"/>
</dbReference>
<evidence type="ECO:0000256" key="9">
    <source>
        <dbReference type="ARBA" id="ARBA00022833"/>
    </source>
</evidence>
<evidence type="ECO:0000256" key="5">
    <source>
        <dbReference type="ARBA" id="ARBA00022741"/>
    </source>
</evidence>
<dbReference type="SMART" id="SM00382">
    <property type="entry name" value="AAA"/>
    <property type="match status" value="2"/>
</dbReference>
<evidence type="ECO:0000256" key="12">
    <source>
        <dbReference type="ARBA" id="ARBA00023125"/>
    </source>
</evidence>
<evidence type="ECO:0000313" key="18">
    <source>
        <dbReference type="EMBL" id="QTL97527.1"/>
    </source>
</evidence>
<evidence type="ECO:0000256" key="10">
    <source>
        <dbReference type="ARBA" id="ARBA00022840"/>
    </source>
</evidence>
<accession>A0A8A7KF49</accession>
<comment type="similarity">
    <text evidence="14">Belongs to the ABC transporter superfamily. UvrA family.</text>
</comment>
<dbReference type="GO" id="GO:0008270">
    <property type="term" value="F:zinc ion binding"/>
    <property type="evidence" value="ECO:0007669"/>
    <property type="project" value="UniProtKB-KW"/>
</dbReference>
<keyword evidence="9" id="KW-0862">Zinc</keyword>
<evidence type="ECO:0000256" key="6">
    <source>
        <dbReference type="ARBA" id="ARBA00022763"/>
    </source>
</evidence>
<dbReference type="CDD" id="cd03270">
    <property type="entry name" value="ABC_UvrA_I"/>
    <property type="match status" value="1"/>
</dbReference>
<reference evidence="18" key="1">
    <citation type="submission" date="2019-12" db="EMBL/GenBank/DDBJ databases">
        <authorList>
            <person name="zhang j."/>
            <person name="sun C.M."/>
        </authorList>
    </citation>
    <scope>NUCLEOTIDE SEQUENCE</scope>
    <source>
        <strain evidence="18">NS-1</strain>
    </source>
</reference>
<dbReference type="Pfam" id="PF00005">
    <property type="entry name" value="ABC_tran"/>
    <property type="match status" value="1"/>
</dbReference>
<feature type="domain" description="ABC transporter" evidence="17">
    <location>
        <begin position="2"/>
        <end position="437"/>
    </location>
</feature>
<keyword evidence="5" id="KW-0547">Nucleotide-binding</keyword>
<dbReference type="Gene3D" id="3.40.50.300">
    <property type="entry name" value="P-loop containing nucleotide triphosphate hydrolases"/>
    <property type="match status" value="2"/>
</dbReference>
<evidence type="ECO:0000256" key="1">
    <source>
        <dbReference type="ARBA" id="ARBA00004496"/>
    </source>
</evidence>
<dbReference type="GO" id="GO:0006281">
    <property type="term" value="P:DNA repair"/>
    <property type="evidence" value="ECO:0007669"/>
    <property type="project" value="UniProtKB-KW"/>
</dbReference>
<dbReference type="Gene3D" id="1.20.1580.10">
    <property type="entry name" value="ABC transporter ATPase like domain"/>
    <property type="match status" value="2"/>
</dbReference>
<sequence length="754" mass="83863">MKSFKNNIEIVGAREKNLKSIDISIPKGKITVVTGVSGSGKSALVFDTIAAESQLQLNKTYSSFIRHRLPHYGEPEVDAIENLSVAIIIDQKRIGGNARSTVGTITDIYSLLRLLFSRRGKPFVGYSKVFSFNNPEGMCPKCDGLGIINKIDIERLIDQQKSLNEGAIKFPTFRPGQFRWKRYVSTGLFDNDKKIKDYTEEEWDTLLYKKGFKPPNPTDEWPPTSEYEGIIPRIERSFLKKETKSAKTYKDAINYVVTEGICPLCNGGRLNQEVLECKINDKNIADCSKMQVNNLIDFISTINSSSDTVEKALIERLEDLISIGLGYLSLDRDTSSLSGGESQRIKMVRQLGSSLTDITYILDEPSIGLHPHDICRIKDFLKKLRDKGNTVIIVEHDPDIIKIADYIIDMGPEAGTKGGRVVYEGDLKGLEEADTLTAKFLNQSSALKEKVRKPGAWFNIKNASLHNLKDINVKIPKKVMIVVTGVAGSGKSTLINQVFTRYFPETIVIDQKGIQGTKRSNIATYSGILDIIRKLFADKNNVSISLFSFNSEGACPECNGLGKIYTDMAFMDTVTSVCEACQGDRFNDEAIQYKYQGKNIAEVLKMTVDEAIVFFSHEKILSSLKALSDVGIGYITLGQTLDTLSGGELQRVKLATELENSGNIYVLDEPTTGLHMSDIEQLNHIFNRLVDQGNTVIVIEHNLDIISKADWIIDLGPGAGEEGGRVIFEGCPREIIKNGESSFTGKYLREYIKT</sequence>
<feature type="domain" description="ABC transporter" evidence="17">
    <location>
        <begin position="451"/>
        <end position="748"/>
    </location>
</feature>
<organism evidence="18 19">
    <name type="scientific">Iocasia fonsfrigidae</name>
    <dbReference type="NCBI Taxonomy" id="2682810"/>
    <lineage>
        <taxon>Bacteria</taxon>
        <taxon>Bacillati</taxon>
        <taxon>Bacillota</taxon>
        <taxon>Clostridia</taxon>
        <taxon>Halanaerobiales</taxon>
        <taxon>Halanaerobiaceae</taxon>
        <taxon>Iocasia</taxon>
    </lineage>
</organism>
<evidence type="ECO:0000256" key="2">
    <source>
        <dbReference type="ARBA" id="ARBA00022490"/>
    </source>
</evidence>
<dbReference type="InterPro" id="IPR041552">
    <property type="entry name" value="UvrA_DNA-bd"/>
</dbReference>
<evidence type="ECO:0000313" key="19">
    <source>
        <dbReference type="Proteomes" id="UP000665020"/>
    </source>
</evidence>
<dbReference type="InterPro" id="IPR003439">
    <property type="entry name" value="ABC_transporter-like_ATP-bd"/>
</dbReference>
<dbReference type="EMBL" id="CP046640">
    <property type="protein sequence ID" value="QTL97527.1"/>
    <property type="molecule type" value="Genomic_DNA"/>
</dbReference>
<evidence type="ECO:0000256" key="14">
    <source>
        <dbReference type="ARBA" id="ARBA00038000"/>
    </source>
</evidence>
<dbReference type="PANTHER" id="PTHR43152:SF3">
    <property type="entry name" value="UVRABC SYSTEM PROTEIN A"/>
    <property type="match status" value="1"/>
</dbReference>
<name>A0A8A7KF49_9FIRM</name>
<evidence type="ECO:0000259" key="17">
    <source>
        <dbReference type="PROSITE" id="PS50893"/>
    </source>
</evidence>
<dbReference type="KEGG" id="ifn:GM661_05785"/>
<dbReference type="GO" id="GO:0016887">
    <property type="term" value="F:ATP hydrolysis activity"/>
    <property type="evidence" value="ECO:0007669"/>
    <property type="project" value="InterPro"/>
</dbReference>
<evidence type="ECO:0000256" key="15">
    <source>
        <dbReference type="ARBA" id="ARBA00039316"/>
    </source>
</evidence>
<keyword evidence="4" id="KW-0677">Repeat</keyword>
<keyword evidence="11" id="KW-0267">Excision nuclease</keyword>
<dbReference type="PANTHER" id="PTHR43152">
    <property type="entry name" value="UVRABC SYSTEM PROTEIN A"/>
    <property type="match status" value="1"/>
</dbReference>
<dbReference type="InterPro" id="IPR017871">
    <property type="entry name" value="ABC_transporter-like_CS"/>
</dbReference>
<keyword evidence="2" id="KW-0963">Cytoplasm</keyword>
<keyword evidence="12" id="KW-0238">DNA-binding</keyword>
<dbReference type="AlphaFoldDB" id="A0A8A7KF49"/>
<dbReference type="GO" id="GO:0005737">
    <property type="term" value="C:cytoplasm"/>
    <property type="evidence" value="ECO:0007669"/>
    <property type="project" value="UniProtKB-SubCell"/>
</dbReference>
<keyword evidence="8" id="KW-0863">Zinc-finger</keyword>
<proteinExistence type="inferred from homology"/>
<evidence type="ECO:0000256" key="3">
    <source>
        <dbReference type="ARBA" id="ARBA00022723"/>
    </source>
</evidence>
<comment type="subcellular location">
    <subcellularLocation>
        <location evidence="1">Cytoplasm</location>
    </subcellularLocation>
</comment>
<dbReference type="RefSeq" id="WP_230869160.1">
    <property type="nucleotide sequence ID" value="NZ_CP046640.1"/>
</dbReference>
<dbReference type="InterPro" id="IPR003593">
    <property type="entry name" value="AAA+_ATPase"/>
</dbReference>
<dbReference type="SUPFAM" id="SSF52540">
    <property type="entry name" value="P-loop containing nucleoside triphosphate hydrolases"/>
    <property type="match status" value="2"/>
</dbReference>
<keyword evidence="7" id="KW-0228">DNA excision</keyword>
<evidence type="ECO:0000256" key="16">
    <source>
        <dbReference type="ARBA" id="ARBA00042156"/>
    </source>
</evidence>
<dbReference type="GO" id="GO:0005524">
    <property type="term" value="F:ATP binding"/>
    <property type="evidence" value="ECO:0007669"/>
    <property type="project" value="UniProtKB-KW"/>
</dbReference>
<dbReference type="PROSITE" id="PS00211">
    <property type="entry name" value="ABC_TRANSPORTER_1"/>
    <property type="match status" value="2"/>
</dbReference>
<keyword evidence="10 18" id="KW-0067">ATP-binding</keyword>
<gene>
    <name evidence="18" type="ORF">GM661_05785</name>
</gene>
<dbReference type="InterPro" id="IPR027417">
    <property type="entry name" value="P-loop_NTPase"/>
</dbReference>
<dbReference type="GO" id="GO:0003677">
    <property type="term" value="F:DNA binding"/>
    <property type="evidence" value="ECO:0007669"/>
    <property type="project" value="UniProtKB-KW"/>
</dbReference>
<dbReference type="GO" id="GO:0004518">
    <property type="term" value="F:nuclease activity"/>
    <property type="evidence" value="ECO:0007669"/>
    <property type="project" value="UniProtKB-KW"/>
</dbReference>
<evidence type="ECO:0000256" key="4">
    <source>
        <dbReference type="ARBA" id="ARBA00022737"/>
    </source>
</evidence>
<keyword evidence="3" id="KW-0479">Metal-binding</keyword>
<evidence type="ECO:0000256" key="8">
    <source>
        <dbReference type="ARBA" id="ARBA00022771"/>
    </source>
</evidence>
<keyword evidence="13" id="KW-0234">DNA repair</keyword>